<gene>
    <name evidence="1" type="ordered locus">PBPRA1822</name>
</gene>
<dbReference type="KEGG" id="ppr:PBPRA1822"/>
<protein>
    <recommendedName>
        <fullName evidence="3">NERD domain-containing protein</fullName>
    </recommendedName>
</protein>
<proteinExistence type="predicted"/>
<dbReference type="Proteomes" id="UP000000593">
    <property type="component" value="Chromosome 1"/>
</dbReference>
<evidence type="ECO:0000313" key="2">
    <source>
        <dbReference type="Proteomes" id="UP000000593"/>
    </source>
</evidence>
<organism evidence="1 2">
    <name type="scientific">Photobacterium profundum (strain SS9)</name>
    <dbReference type="NCBI Taxonomy" id="298386"/>
    <lineage>
        <taxon>Bacteria</taxon>
        <taxon>Pseudomonadati</taxon>
        <taxon>Pseudomonadota</taxon>
        <taxon>Gammaproteobacteria</taxon>
        <taxon>Vibrionales</taxon>
        <taxon>Vibrionaceae</taxon>
        <taxon>Photobacterium</taxon>
    </lineage>
</organism>
<dbReference type="HOGENOM" id="CLU_026088_0_0_6"/>
<dbReference type="RefSeq" id="WP_011218533.1">
    <property type="nucleotide sequence ID" value="NC_006370.1"/>
</dbReference>
<name>Q6LR50_PHOPR</name>
<dbReference type="AlphaFoldDB" id="Q6LR50"/>
<dbReference type="eggNOG" id="ENOG502ZBC7">
    <property type="taxonomic scope" value="Bacteria"/>
</dbReference>
<dbReference type="EMBL" id="CR378669">
    <property type="protein sequence ID" value="CAG20226.1"/>
    <property type="molecule type" value="Genomic_DNA"/>
</dbReference>
<keyword evidence="2" id="KW-1185">Reference proteome</keyword>
<evidence type="ECO:0008006" key="3">
    <source>
        <dbReference type="Google" id="ProtNLM"/>
    </source>
</evidence>
<evidence type="ECO:0000313" key="1">
    <source>
        <dbReference type="EMBL" id="CAG20226.1"/>
    </source>
</evidence>
<accession>Q6LR50</accession>
<dbReference type="STRING" id="298386.PBPRA1822"/>
<sequence length="680" mass="78948">MSDEVKDVFVEKITKEELAPPTRREFRLKKWNKEWDKVKEQATARDKKVYEAGLMIDSLLGEIRSKFVELYKHAPKTTYEKLMLTYVAISNREVTVALKRAMQEPPTTTQGVMVNSGITENPLSLQEIAHGAVDGWQLAIRECQRNIDKNNKIAPSEKALDMMDFINRESWLSNLYSSYEHLWQCIIWSDYDVEELNRDLKYFCVKQPFTPFEVNFEASAVRKNRLSSQKSLIANSPELQRLFMDDKFVKVKRQNKKRVAYDVSVRDAGDKLITWNTQWQLQVFDFQKYFPNDWLTKDHGKGFSIYEALEVMRCLMLMANSLYEKFPEDDTALNLNRLMEFCPTVPSQSLRLALRKATNIDAEKISRVLKFLTATSLQTSDLWCEPLIKTSRNEYAILVSAMASPSLNRLVEHWFFSFEIKLEDKGYTYENTVVELLNEQLKKNPLIEDFDEAVGKRIKLETGEEEFDLLVRIGDLVVVGESKSIVTTDSPISKYRTAQILSHASNQVVRKTEFLKGNLAQIFDRLGWEFDATKEYKFTQCIVNSSQILVGHKFNGVPVVDEKILKYYFETPKIRIMSVPTGKGAFKDIAWYELYNNINELKDNLLTYLCNPPQLNEGEDSFEYSDINLPYISDESYKIAKRRLVIKQVGPLATMEREHKFRVVKSADYEKETAQIKVAM</sequence>
<reference evidence="2" key="1">
    <citation type="journal article" date="2005" name="Science">
        <title>Life at depth: Photobacterium profundum genome sequence and expression analysis.</title>
        <authorList>
            <person name="Vezzi A."/>
            <person name="Campanaro S."/>
            <person name="D'Angelo M."/>
            <person name="Simonato F."/>
            <person name="Vitulo N."/>
            <person name="Lauro F.M."/>
            <person name="Cestaro A."/>
            <person name="Malacrida G."/>
            <person name="Simionati B."/>
            <person name="Cannata N."/>
            <person name="Romualdi C."/>
            <person name="Bartlett D.H."/>
            <person name="Valle G."/>
        </authorList>
    </citation>
    <scope>NUCLEOTIDE SEQUENCE [LARGE SCALE GENOMIC DNA]</scope>
    <source>
        <strain evidence="2">ATCC BAA-1253 / SS9</strain>
    </source>
</reference>